<dbReference type="VEuPathDB" id="FungiDB:BLGHR1_12758"/>
<sequence length="136" mass="15584">MARGLMNLVGPYLEELEDVCPEAGADLFALISYGVFRAIRGEKVYRSSTTSAGASHNEINRNRNTWAAKYQSKEDRRIMIRFDSQHEARKAEPFLLRQQVQQLTLDPLMVVDVCILEQKYTLAARFGNVTVENRKF</sequence>
<organism evidence="1 2">
    <name type="scientific">Blumeria hordei</name>
    <name type="common">Barley powdery mildew</name>
    <name type="synonym">Blumeria graminis f. sp. hordei</name>
    <dbReference type="NCBI Taxonomy" id="2867405"/>
    <lineage>
        <taxon>Eukaryota</taxon>
        <taxon>Fungi</taxon>
        <taxon>Dikarya</taxon>
        <taxon>Ascomycota</taxon>
        <taxon>Pezizomycotina</taxon>
        <taxon>Leotiomycetes</taxon>
        <taxon>Erysiphales</taxon>
        <taxon>Erysiphaceae</taxon>
        <taxon>Blumeria</taxon>
    </lineage>
</organism>
<name>A0A383UNU1_BLUHO</name>
<reference evidence="1 2" key="1">
    <citation type="submission" date="2017-11" db="EMBL/GenBank/DDBJ databases">
        <authorList>
            <person name="Kracher B."/>
        </authorList>
    </citation>
    <scope>NUCLEOTIDE SEQUENCE [LARGE SCALE GENOMIC DNA]</scope>
    <source>
        <strain evidence="1 2">RACE1</strain>
    </source>
</reference>
<dbReference type="Proteomes" id="UP000275772">
    <property type="component" value="Unassembled WGS sequence"/>
</dbReference>
<evidence type="ECO:0000313" key="1">
    <source>
        <dbReference type="EMBL" id="SZF01981.1"/>
    </source>
</evidence>
<dbReference type="AlphaFoldDB" id="A0A383UNU1"/>
<accession>A0A383UNU1</accession>
<gene>
    <name evidence="1" type="ORF">BLGHR1_12758</name>
</gene>
<protein>
    <submittedName>
        <fullName evidence="1">Uncharacterized protein</fullName>
    </submittedName>
</protein>
<dbReference type="EMBL" id="UNSH01000041">
    <property type="protein sequence ID" value="SZF01981.1"/>
    <property type="molecule type" value="Genomic_DNA"/>
</dbReference>
<evidence type="ECO:0000313" key="2">
    <source>
        <dbReference type="Proteomes" id="UP000275772"/>
    </source>
</evidence>
<proteinExistence type="predicted"/>